<dbReference type="EMBL" id="CP013232">
    <property type="protein sequence ID" value="AMO95167.1"/>
    <property type="molecule type" value="Genomic_DNA"/>
</dbReference>
<accession>A0A127PBR0</accession>
<reference evidence="1 2" key="1">
    <citation type="submission" date="2015-11" db="EMBL/GenBank/DDBJ databases">
        <title>Exploring the genomic traits of fungus-feeding bacterial genus Collimonas.</title>
        <authorList>
            <person name="Song C."/>
            <person name="Schmidt R."/>
            <person name="de Jager V."/>
            <person name="Krzyzanowska D."/>
            <person name="Jongedijk E."/>
            <person name="Cankar K."/>
            <person name="Beekwilder J."/>
            <person name="van Veen A."/>
            <person name="de Boer W."/>
            <person name="van Veen J.A."/>
            <person name="Garbeva P."/>
        </authorList>
    </citation>
    <scope>NUCLEOTIDE SEQUENCE [LARGE SCALE GENOMIC DNA]</scope>
    <source>
        <strain evidence="1 2">Ter6</strain>
    </source>
</reference>
<dbReference type="AlphaFoldDB" id="A0A127PBR0"/>
<proteinExistence type="predicted"/>
<organism evidence="1">
    <name type="scientific">Collimonas fungivorans</name>
    <dbReference type="NCBI Taxonomy" id="158899"/>
    <lineage>
        <taxon>Bacteria</taxon>
        <taxon>Pseudomonadati</taxon>
        <taxon>Pseudomonadota</taxon>
        <taxon>Betaproteobacteria</taxon>
        <taxon>Burkholderiales</taxon>
        <taxon>Oxalobacteraceae</taxon>
        <taxon>Collimonas</taxon>
    </lineage>
</organism>
<name>A0A127PBR0_9BURK</name>
<dbReference type="RefSeq" id="WP_061540042.1">
    <property type="nucleotide sequence ID" value="NZ_CP013232.1"/>
</dbReference>
<dbReference type="Proteomes" id="UP000072421">
    <property type="component" value="Chromosome"/>
</dbReference>
<evidence type="ECO:0000313" key="2">
    <source>
        <dbReference type="Proteomes" id="UP000072421"/>
    </source>
</evidence>
<sequence length="137" mass="14204">MSETVYQQVQLQITNAQAGQNIWIDLQKVTEPVAWSTGPAFDGSGGINITVPGSSSALPLNSFIITASSVKVSTVSSGGGGGGALSFNVTLYLVAQPGIQNFSLRSLSDPGVTVQAQVGFAQPQAVNQTFSQFPWGK</sequence>
<gene>
    <name evidence="1" type="ORF">CFter6_2495</name>
</gene>
<dbReference type="PATRIC" id="fig|158899.10.peg.2489"/>
<dbReference type="OrthoDB" id="7032180at2"/>
<protein>
    <submittedName>
        <fullName evidence="1">Uncharacterized protein</fullName>
    </submittedName>
</protein>
<evidence type="ECO:0000313" key="1">
    <source>
        <dbReference type="EMBL" id="AMO95167.1"/>
    </source>
</evidence>